<organism evidence="1 2">
    <name type="scientific">Arctium lappa</name>
    <name type="common">Greater burdock</name>
    <name type="synonym">Lappa major</name>
    <dbReference type="NCBI Taxonomy" id="4217"/>
    <lineage>
        <taxon>Eukaryota</taxon>
        <taxon>Viridiplantae</taxon>
        <taxon>Streptophyta</taxon>
        <taxon>Embryophyta</taxon>
        <taxon>Tracheophyta</taxon>
        <taxon>Spermatophyta</taxon>
        <taxon>Magnoliopsida</taxon>
        <taxon>eudicotyledons</taxon>
        <taxon>Gunneridae</taxon>
        <taxon>Pentapetalae</taxon>
        <taxon>asterids</taxon>
        <taxon>campanulids</taxon>
        <taxon>Asterales</taxon>
        <taxon>Asteraceae</taxon>
        <taxon>Carduoideae</taxon>
        <taxon>Cardueae</taxon>
        <taxon>Arctiinae</taxon>
        <taxon>Arctium</taxon>
    </lineage>
</organism>
<reference evidence="1 2" key="2">
    <citation type="journal article" date="2022" name="Mol. Ecol. Resour.">
        <title>The genomes of chicory, endive, great burdock and yacon provide insights into Asteraceae paleo-polyploidization history and plant inulin production.</title>
        <authorList>
            <person name="Fan W."/>
            <person name="Wang S."/>
            <person name="Wang H."/>
            <person name="Wang A."/>
            <person name="Jiang F."/>
            <person name="Liu H."/>
            <person name="Zhao H."/>
            <person name="Xu D."/>
            <person name="Zhang Y."/>
        </authorList>
    </citation>
    <scope>NUCLEOTIDE SEQUENCE [LARGE SCALE GENOMIC DNA]</scope>
    <source>
        <strain evidence="2">cv. Niubang</strain>
        <tissue evidence="1">Leaf</tissue>
    </source>
</reference>
<reference evidence="2" key="1">
    <citation type="journal article" date="2022" name="Mol. Ecol. Resour.">
        <title>The genomes of chicory, endive, great burdock and yacon provide insights into Asteraceae palaeo-polyploidization history and plant inulin production.</title>
        <authorList>
            <person name="Fan W."/>
            <person name="Wang S."/>
            <person name="Wang H."/>
            <person name="Wang A."/>
            <person name="Jiang F."/>
            <person name="Liu H."/>
            <person name="Zhao H."/>
            <person name="Xu D."/>
            <person name="Zhang Y."/>
        </authorList>
    </citation>
    <scope>NUCLEOTIDE SEQUENCE [LARGE SCALE GENOMIC DNA]</scope>
    <source>
        <strain evidence="2">cv. Niubang</strain>
    </source>
</reference>
<proteinExistence type="predicted"/>
<comment type="caution">
    <text evidence="1">The sequence shown here is derived from an EMBL/GenBank/DDBJ whole genome shotgun (WGS) entry which is preliminary data.</text>
</comment>
<keyword evidence="2" id="KW-1185">Reference proteome</keyword>
<evidence type="ECO:0000313" key="2">
    <source>
        <dbReference type="Proteomes" id="UP001055879"/>
    </source>
</evidence>
<name>A0ACB9B2D2_ARCLA</name>
<dbReference type="EMBL" id="CM042053">
    <property type="protein sequence ID" value="KAI3715758.1"/>
    <property type="molecule type" value="Genomic_DNA"/>
</dbReference>
<protein>
    <submittedName>
        <fullName evidence="1">Uncharacterized protein</fullName>
    </submittedName>
</protein>
<sequence>MDATLILPNVPPGFKSFSRSNDRSNNKIRHRFRCRISAIVEVSAITSDPIAPQITWQIVVGSIGWDNSGFDFEIAAGVAPFMVAGIEFSK</sequence>
<evidence type="ECO:0000313" key="1">
    <source>
        <dbReference type="EMBL" id="KAI3715758.1"/>
    </source>
</evidence>
<dbReference type="Proteomes" id="UP001055879">
    <property type="component" value="Linkage Group LG07"/>
</dbReference>
<gene>
    <name evidence="1" type="ORF">L6452_22745</name>
</gene>
<accession>A0ACB9B2D2</accession>